<dbReference type="InterPro" id="IPR000415">
    <property type="entry name" value="Nitroreductase-like"/>
</dbReference>
<protein>
    <recommendedName>
        <fullName evidence="7">Putative NAD(P)H nitroreductase</fullName>
        <ecNumber evidence="7">1.-.-.-</ecNumber>
    </recommendedName>
</protein>
<keyword evidence="4 7" id="KW-0521">NADP</keyword>
<accession>A0A133KAN7</accession>
<dbReference type="Gene3D" id="3.40.109.10">
    <property type="entry name" value="NADH Oxidase"/>
    <property type="match status" value="1"/>
</dbReference>
<evidence type="ECO:0000259" key="9">
    <source>
        <dbReference type="Pfam" id="PF00881"/>
    </source>
</evidence>
<name>A0A133KAN7_HEYCO</name>
<evidence type="ECO:0000313" key="10">
    <source>
        <dbReference type="EMBL" id="KWZ76545.1"/>
    </source>
</evidence>
<comment type="similarity">
    <text evidence="1 7">Belongs to the nitroreductase family.</text>
</comment>
<dbReference type="PANTHER" id="PTHR43821:SF1">
    <property type="entry name" value="NAD(P)H NITROREDUCTASE YDJA-RELATED"/>
    <property type="match status" value="1"/>
</dbReference>
<dbReference type="EC" id="1.-.-.-" evidence="7"/>
<dbReference type="PIRSF" id="PIRSF000232">
    <property type="entry name" value="YdjA"/>
    <property type="match status" value="1"/>
</dbReference>
<dbReference type="CDD" id="cd02135">
    <property type="entry name" value="YdjA-like"/>
    <property type="match status" value="1"/>
</dbReference>
<dbReference type="SUPFAM" id="SSF55469">
    <property type="entry name" value="FMN-dependent nitroreductase-like"/>
    <property type="match status" value="1"/>
</dbReference>
<evidence type="ECO:0000256" key="5">
    <source>
        <dbReference type="ARBA" id="ARBA00023002"/>
    </source>
</evidence>
<sequence>MAKGVGKMGVMDLIKSRRSIGVTDNKEVPDDVIGTLLEAATWAPNHKKTEPWKFRVFKGEGRAKLGEEMARIAARKAEGLSEEEAEKKIEKARKGPLRAPVVIAVAVSPSGIVPEIEEIVATGCAIQNLLLTATELGLATIVRTGDIAHEPELKNYLNLEPADKIAGLIYVGYPKRELDIKAQRTPAEEKTQWFA</sequence>
<comment type="cofactor">
    <cofactor evidence="8">
        <name>FMN</name>
        <dbReference type="ChEBI" id="CHEBI:58210"/>
    </cofactor>
    <text evidence="8">Binds 1 FMN per subunit.</text>
</comment>
<evidence type="ECO:0000256" key="4">
    <source>
        <dbReference type="ARBA" id="ARBA00022857"/>
    </source>
</evidence>
<evidence type="ECO:0000256" key="2">
    <source>
        <dbReference type="ARBA" id="ARBA00022630"/>
    </source>
</evidence>
<dbReference type="InterPro" id="IPR029479">
    <property type="entry name" value="Nitroreductase"/>
</dbReference>
<evidence type="ECO:0000256" key="3">
    <source>
        <dbReference type="ARBA" id="ARBA00022643"/>
    </source>
</evidence>
<keyword evidence="6 7" id="KW-0520">NAD</keyword>
<dbReference type="InterPro" id="IPR052530">
    <property type="entry name" value="NAD(P)H_nitroreductase"/>
</dbReference>
<evidence type="ECO:0000256" key="1">
    <source>
        <dbReference type="ARBA" id="ARBA00007118"/>
    </source>
</evidence>
<gene>
    <name evidence="10" type="ORF">HMPREF3213_03795</name>
</gene>
<feature type="binding site" evidence="8">
    <location>
        <position position="46"/>
    </location>
    <ligand>
        <name>FMN</name>
        <dbReference type="ChEBI" id="CHEBI:58210"/>
        <note>ligand shared between dimeric partners</note>
    </ligand>
</feature>
<dbReference type="Proteomes" id="UP000070376">
    <property type="component" value="Unassembled WGS sequence"/>
</dbReference>
<dbReference type="PATRIC" id="fig|1398.22.peg.3799"/>
<evidence type="ECO:0000313" key="11">
    <source>
        <dbReference type="Proteomes" id="UP000070376"/>
    </source>
</evidence>
<keyword evidence="2 7" id="KW-0285">Flavoprotein</keyword>
<dbReference type="EMBL" id="LRPN01000197">
    <property type="protein sequence ID" value="KWZ76545.1"/>
    <property type="molecule type" value="Genomic_DNA"/>
</dbReference>
<keyword evidence="3 7" id="KW-0288">FMN</keyword>
<dbReference type="GO" id="GO:0016491">
    <property type="term" value="F:oxidoreductase activity"/>
    <property type="evidence" value="ECO:0007669"/>
    <property type="project" value="UniProtKB-UniRule"/>
</dbReference>
<comment type="caution">
    <text evidence="10">The sequence shown here is derived from an EMBL/GenBank/DDBJ whole genome shotgun (WGS) entry which is preliminary data.</text>
</comment>
<feature type="domain" description="Nitroreductase" evidence="9">
    <location>
        <begin position="14"/>
        <end position="173"/>
    </location>
</feature>
<evidence type="ECO:0000256" key="6">
    <source>
        <dbReference type="ARBA" id="ARBA00023027"/>
    </source>
</evidence>
<dbReference type="InterPro" id="IPR026021">
    <property type="entry name" value="YdjA-like"/>
</dbReference>
<dbReference type="PANTHER" id="PTHR43821">
    <property type="entry name" value="NAD(P)H NITROREDUCTASE YDJA-RELATED"/>
    <property type="match status" value="1"/>
</dbReference>
<dbReference type="Pfam" id="PF00881">
    <property type="entry name" value="Nitroreductase"/>
    <property type="match status" value="1"/>
</dbReference>
<evidence type="ECO:0000256" key="8">
    <source>
        <dbReference type="PIRSR" id="PIRSR000232-1"/>
    </source>
</evidence>
<reference evidence="11" key="1">
    <citation type="submission" date="2016-01" db="EMBL/GenBank/DDBJ databases">
        <authorList>
            <person name="Mitreva M."/>
            <person name="Pepin K.H."/>
            <person name="Mihindukulasuriya K.A."/>
            <person name="Fulton R."/>
            <person name="Fronick C."/>
            <person name="O'Laughlin M."/>
            <person name="Miner T."/>
            <person name="Herter B."/>
            <person name="Rosa B.A."/>
            <person name="Cordes M."/>
            <person name="Tomlinson C."/>
            <person name="Wollam A."/>
            <person name="Palsikar V.B."/>
            <person name="Mardis E.R."/>
            <person name="Wilson R.K."/>
        </authorList>
    </citation>
    <scope>NUCLEOTIDE SEQUENCE [LARGE SCALE GENOMIC DNA]</scope>
    <source>
        <strain evidence="11">GED7749B</strain>
    </source>
</reference>
<organism evidence="10 11">
    <name type="scientific">Heyndrickxia coagulans</name>
    <name type="common">Weizmannia coagulans</name>
    <dbReference type="NCBI Taxonomy" id="1398"/>
    <lineage>
        <taxon>Bacteria</taxon>
        <taxon>Bacillati</taxon>
        <taxon>Bacillota</taxon>
        <taxon>Bacilli</taxon>
        <taxon>Bacillales</taxon>
        <taxon>Bacillaceae</taxon>
        <taxon>Heyndrickxia</taxon>
    </lineage>
</organism>
<dbReference type="AlphaFoldDB" id="A0A133KAN7"/>
<evidence type="ECO:0000256" key="7">
    <source>
        <dbReference type="PIRNR" id="PIRNR000232"/>
    </source>
</evidence>
<feature type="binding site" description="in other chain" evidence="8">
    <location>
        <begin position="17"/>
        <end position="19"/>
    </location>
    <ligand>
        <name>FMN</name>
        <dbReference type="ChEBI" id="CHEBI:58210"/>
        <note>ligand shared between dimeric partners</note>
    </ligand>
</feature>
<keyword evidence="5 7" id="KW-0560">Oxidoreductase</keyword>
<proteinExistence type="inferred from homology"/>